<comment type="caution">
    <text evidence="1">The sequence shown here is derived from an EMBL/GenBank/DDBJ whole genome shotgun (WGS) entry which is preliminary data.</text>
</comment>
<evidence type="ECO:0000313" key="2">
    <source>
        <dbReference type="Proteomes" id="UP000010729"/>
    </source>
</evidence>
<name>N1UZ20_9MICC</name>
<accession>N1UZ20</accession>
<dbReference type="RefSeq" id="WP_005268951.1">
    <property type="nucleotide sequence ID" value="NZ_ANPE02000123.1"/>
</dbReference>
<keyword evidence="2" id="KW-1185">Reference proteome</keyword>
<proteinExistence type="predicted"/>
<dbReference type="Proteomes" id="UP000010729">
    <property type="component" value="Unassembled WGS sequence"/>
</dbReference>
<organism evidence="1 2">
    <name type="scientific">Arthrobacter crystallopoietes BAB-32</name>
    <dbReference type="NCBI Taxonomy" id="1246476"/>
    <lineage>
        <taxon>Bacteria</taxon>
        <taxon>Bacillati</taxon>
        <taxon>Actinomycetota</taxon>
        <taxon>Actinomycetes</taxon>
        <taxon>Micrococcales</taxon>
        <taxon>Micrococcaceae</taxon>
        <taxon>Crystallibacter</taxon>
    </lineage>
</organism>
<dbReference type="EMBL" id="ANPE02000123">
    <property type="protein sequence ID" value="EMY34280.1"/>
    <property type="molecule type" value="Genomic_DNA"/>
</dbReference>
<protein>
    <submittedName>
        <fullName evidence="1">Uncharacterized protein</fullName>
    </submittedName>
</protein>
<sequence length="131" mass="13926">MDSNLPPDVHWLHRRSASDAAADAGAASTGPVEDAVEVAVLFCEALHDNRHYRKTLESLVVPESLPDWGGFTAAAGIVRSIPEPDYGILGTDRARGTVDVSVRSGTGMGVQAVVEMAWHDRIGAWLVAGLH</sequence>
<dbReference type="AlphaFoldDB" id="N1UZ20"/>
<reference evidence="1 2" key="1">
    <citation type="journal article" date="2013" name="Genome Announc.">
        <title>Draft Genome Sequence of Arthrobacter crystallopoietes Strain BAB-32, Revealing Genes for Bioremediation.</title>
        <authorList>
            <person name="Joshi M.N."/>
            <person name="Pandit A.S."/>
            <person name="Sharma A."/>
            <person name="Pandya R.V."/>
            <person name="Desai S.M."/>
            <person name="Saxena A.K."/>
            <person name="Bagatharia S.B."/>
        </authorList>
    </citation>
    <scope>NUCLEOTIDE SEQUENCE [LARGE SCALE GENOMIC DNA]</scope>
    <source>
        <strain evidence="1 2">BAB-32</strain>
    </source>
</reference>
<dbReference type="OrthoDB" id="4935397at2"/>
<evidence type="ECO:0000313" key="1">
    <source>
        <dbReference type="EMBL" id="EMY34280.1"/>
    </source>
</evidence>
<gene>
    <name evidence="1" type="ORF">D477_010571</name>
</gene>